<name>A0A9X1QRM5_9CORY</name>
<keyword evidence="5" id="KW-1185">Reference proteome</keyword>
<feature type="domain" description="Thioredoxin" evidence="3">
    <location>
        <begin position="37"/>
        <end position="199"/>
    </location>
</feature>
<dbReference type="InterPro" id="IPR013766">
    <property type="entry name" value="Thioredoxin_domain"/>
</dbReference>
<dbReference type="Gene3D" id="3.40.30.10">
    <property type="entry name" value="Glutaredoxin"/>
    <property type="match status" value="1"/>
</dbReference>
<evidence type="ECO:0000259" key="3">
    <source>
        <dbReference type="PROSITE" id="PS51352"/>
    </source>
</evidence>
<dbReference type="InterPro" id="IPR036249">
    <property type="entry name" value="Thioredoxin-like_sf"/>
</dbReference>
<comment type="caution">
    <text evidence="4">The sequence shown here is derived from an EMBL/GenBank/DDBJ whole genome shotgun (WGS) entry which is preliminary data.</text>
</comment>
<accession>A0A9X1QRM5</accession>
<dbReference type="CDD" id="cd02966">
    <property type="entry name" value="TlpA_like_family"/>
    <property type="match status" value="1"/>
</dbReference>
<dbReference type="EMBL" id="JAKGSI010000001">
    <property type="protein sequence ID" value="MCF4005745.1"/>
    <property type="molecule type" value="Genomic_DNA"/>
</dbReference>
<keyword evidence="2" id="KW-0472">Membrane</keyword>
<evidence type="ECO:0000313" key="4">
    <source>
        <dbReference type="EMBL" id="MCF4005745.1"/>
    </source>
</evidence>
<dbReference type="InterPro" id="IPR050553">
    <property type="entry name" value="Thioredoxin_ResA/DsbE_sf"/>
</dbReference>
<dbReference type="PANTHER" id="PTHR42852:SF13">
    <property type="entry name" value="PROTEIN DIPZ"/>
    <property type="match status" value="1"/>
</dbReference>
<reference evidence="4" key="1">
    <citation type="submission" date="2022-01" db="EMBL/GenBank/DDBJ databases">
        <title>Corynebacterium sp. nov isolated from isolated from the feces of the greater white-fronted geese (Anser albifrons) at Poyang Lake, PR China.</title>
        <authorList>
            <person name="Liu Q."/>
        </authorList>
    </citation>
    <scope>NUCLEOTIDE SEQUENCE</scope>
    <source>
        <strain evidence="4">JCM 32435</strain>
    </source>
</reference>
<gene>
    <name evidence="4" type="ORF">L1O03_00940</name>
</gene>
<dbReference type="AlphaFoldDB" id="A0A9X1QRM5"/>
<dbReference type="GO" id="GO:0016491">
    <property type="term" value="F:oxidoreductase activity"/>
    <property type="evidence" value="ECO:0007669"/>
    <property type="project" value="InterPro"/>
</dbReference>
<dbReference type="PANTHER" id="PTHR42852">
    <property type="entry name" value="THIOL:DISULFIDE INTERCHANGE PROTEIN DSBE"/>
    <property type="match status" value="1"/>
</dbReference>
<protein>
    <submittedName>
        <fullName evidence="4">TlpA family protein disulfide reductase</fullName>
    </submittedName>
</protein>
<feature type="region of interest" description="Disordered" evidence="1">
    <location>
        <begin position="30"/>
        <end position="65"/>
    </location>
</feature>
<dbReference type="GO" id="GO:0016209">
    <property type="term" value="F:antioxidant activity"/>
    <property type="evidence" value="ECO:0007669"/>
    <property type="project" value="InterPro"/>
</dbReference>
<dbReference type="InterPro" id="IPR017937">
    <property type="entry name" value="Thioredoxin_CS"/>
</dbReference>
<dbReference type="Pfam" id="PF00578">
    <property type="entry name" value="AhpC-TSA"/>
    <property type="match status" value="1"/>
</dbReference>
<evidence type="ECO:0000256" key="1">
    <source>
        <dbReference type="SAM" id="MobiDB-lite"/>
    </source>
</evidence>
<dbReference type="Proteomes" id="UP001139336">
    <property type="component" value="Unassembled WGS sequence"/>
</dbReference>
<dbReference type="PROSITE" id="PS51352">
    <property type="entry name" value="THIOREDOXIN_2"/>
    <property type="match status" value="1"/>
</dbReference>
<keyword evidence="2" id="KW-0812">Transmembrane</keyword>
<dbReference type="InterPro" id="IPR000866">
    <property type="entry name" value="AhpC/TSA"/>
</dbReference>
<proteinExistence type="predicted"/>
<dbReference type="RefSeq" id="WP_236117548.1">
    <property type="nucleotide sequence ID" value="NZ_JAKGSI010000001.1"/>
</dbReference>
<sequence>MKPAVRWSILGIIIISVLIALAVPRLLRSPEPSGSEGSTSTSAPSQPARERAEPQSAAAGSRPDCPSVDLGKVQLDCLGGHADAAPARDVTVVNLWAWWCAPCREELPVLDEYARKHPEYAVVGAHVDPQGQAGADFLTETGVSLPSLADPTEQLAITYGLPKAVPITLVFREGKLAGMFPQVFHSVEDLDAAVSSVLA</sequence>
<organism evidence="4 5">
    <name type="scientific">Corynebacterium uropygiale</name>
    <dbReference type="NCBI Taxonomy" id="1775911"/>
    <lineage>
        <taxon>Bacteria</taxon>
        <taxon>Bacillati</taxon>
        <taxon>Actinomycetota</taxon>
        <taxon>Actinomycetes</taxon>
        <taxon>Mycobacteriales</taxon>
        <taxon>Corynebacteriaceae</taxon>
        <taxon>Corynebacterium</taxon>
    </lineage>
</organism>
<dbReference type="PROSITE" id="PS00194">
    <property type="entry name" value="THIOREDOXIN_1"/>
    <property type="match status" value="1"/>
</dbReference>
<keyword evidence="2" id="KW-1133">Transmembrane helix</keyword>
<evidence type="ECO:0000313" key="5">
    <source>
        <dbReference type="Proteomes" id="UP001139336"/>
    </source>
</evidence>
<evidence type="ECO:0000256" key="2">
    <source>
        <dbReference type="SAM" id="Phobius"/>
    </source>
</evidence>
<feature type="compositionally biased region" description="Low complexity" evidence="1">
    <location>
        <begin position="30"/>
        <end position="42"/>
    </location>
</feature>
<feature type="transmembrane region" description="Helical" evidence="2">
    <location>
        <begin position="7"/>
        <end position="27"/>
    </location>
</feature>
<dbReference type="SUPFAM" id="SSF52833">
    <property type="entry name" value="Thioredoxin-like"/>
    <property type="match status" value="1"/>
</dbReference>